<dbReference type="Pfam" id="PF02687">
    <property type="entry name" value="FtsX"/>
    <property type="match status" value="2"/>
</dbReference>
<feature type="domain" description="ABC3 transporter permease C-terminal" evidence="7">
    <location>
        <begin position="709"/>
        <end position="818"/>
    </location>
</feature>
<feature type="transmembrane region" description="Helical" evidence="6">
    <location>
        <begin position="705"/>
        <end position="728"/>
    </location>
</feature>
<organism evidence="9 10">
    <name type="scientific">Xanthocytophaga flava</name>
    <dbReference type="NCBI Taxonomy" id="3048013"/>
    <lineage>
        <taxon>Bacteria</taxon>
        <taxon>Pseudomonadati</taxon>
        <taxon>Bacteroidota</taxon>
        <taxon>Cytophagia</taxon>
        <taxon>Cytophagales</taxon>
        <taxon>Rhodocytophagaceae</taxon>
        <taxon>Xanthocytophaga</taxon>
    </lineage>
</organism>
<sequence>MFSNYFKIAFRSLIKQKTYTLVNITGLAIGLSACLIIYLMVSFELSFDTFHPDKERIYRVVSHINIANNVYKNSGISAPIPWAMRREFTGLEVVAPFHVKPIDYVIVPQSNGKNKVIEADQKWKNPNSLNCILADDGYFKLFHYDWVGGDPTSALKEPFKVVLTEEKARLYFGTTDPGSIIGHSLIYADDEDTVTVTVSGIIKAWTANTDFHFTDFISFSTIEKTKWNENAGLTQWTNTNSTSQVIVKLSKGTTTAQIEKQFRPLMKKYASNSPNKFQNRDAKDEFILQPISDIHFNKEYYGVYVRLAHLPTLYSSLGVAAFLLIIACINFINLATAQSVQRAKEIGIRKVLGSTRFSLIIQFLSETFLITFCAILLAIIITPTLLSIYKSFIPSGVTLDIFNPVVLFFLAGIIVFTTLLSGFYPALVLSSYLPVLTLKNITTGKSTRKATLRKVLIIFQFTISQVFIIGTIVMGSQIHYMVTKDMGFKKDEIVYFRIPWKENHRKKEVFLSKLRQIPEIQLISQSERPVVTAGNNTSSLTYHKGNKHIEINVGRHNIDENFLSLYGIKLLAGRNIQTSDSAREVLINENYAKALGFKTPSEAVGEIVNYGENNPLPIIGVVADFNVEPLHKTIQPVFLMSETRYVSTINIRLITKGKQAQEIQPTLTKIQVIWQEIYPAEKFEYMFLDQAIAGFYESEQKTATIINTATGLAILIACMGLFGLIAFTTQQRAKEIGIRKILGASVQQIIALLSKDFLLLVCSALLIAIPIAWYTMNKWLADFAYHIDISWWIFVVAGIAAIAITLITISYQSIKAALANPVHSLRDE</sequence>
<feature type="transmembrane region" description="Helical" evidence="6">
    <location>
        <begin position="455"/>
        <end position="475"/>
    </location>
</feature>
<evidence type="ECO:0000256" key="4">
    <source>
        <dbReference type="ARBA" id="ARBA00022989"/>
    </source>
</evidence>
<comment type="subcellular location">
    <subcellularLocation>
        <location evidence="1">Cell membrane</location>
        <topology evidence="1">Multi-pass membrane protein</topology>
    </subcellularLocation>
</comment>
<comment type="caution">
    <text evidence="9">The sequence shown here is derived from an EMBL/GenBank/DDBJ whole genome shotgun (WGS) entry which is preliminary data.</text>
</comment>
<feature type="transmembrane region" description="Helical" evidence="6">
    <location>
        <begin position="313"/>
        <end position="336"/>
    </location>
</feature>
<gene>
    <name evidence="9" type="ORF">QNI16_15110</name>
</gene>
<accession>A0AAE3QR07</accession>
<dbReference type="PANTHER" id="PTHR30572:SF18">
    <property type="entry name" value="ABC-TYPE MACROLIDE FAMILY EXPORT SYSTEM PERMEASE COMPONENT 2"/>
    <property type="match status" value="1"/>
</dbReference>
<feature type="transmembrane region" description="Helical" evidence="6">
    <location>
        <begin position="357"/>
        <end position="381"/>
    </location>
</feature>
<dbReference type="GO" id="GO:0005886">
    <property type="term" value="C:plasma membrane"/>
    <property type="evidence" value="ECO:0007669"/>
    <property type="project" value="UniProtKB-SubCell"/>
</dbReference>
<keyword evidence="3 6" id="KW-0812">Transmembrane</keyword>
<evidence type="ECO:0000259" key="8">
    <source>
        <dbReference type="Pfam" id="PF12704"/>
    </source>
</evidence>
<feature type="transmembrane region" description="Helical" evidence="6">
    <location>
        <begin position="789"/>
        <end position="809"/>
    </location>
</feature>
<dbReference type="InterPro" id="IPR025857">
    <property type="entry name" value="MacB_PCD"/>
</dbReference>
<dbReference type="Pfam" id="PF12704">
    <property type="entry name" value="MacB_PCD"/>
    <property type="match status" value="2"/>
</dbReference>
<keyword evidence="2" id="KW-1003">Cell membrane</keyword>
<feature type="transmembrane region" description="Helical" evidence="6">
    <location>
        <begin position="401"/>
        <end position="434"/>
    </location>
</feature>
<dbReference type="GO" id="GO:0022857">
    <property type="term" value="F:transmembrane transporter activity"/>
    <property type="evidence" value="ECO:0007669"/>
    <property type="project" value="TreeGrafter"/>
</dbReference>
<evidence type="ECO:0000256" key="5">
    <source>
        <dbReference type="ARBA" id="ARBA00023136"/>
    </source>
</evidence>
<keyword evidence="4 6" id="KW-1133">Transmembrane helix</keyword>
<evidence type="ECO:0000313" key="9">
    <source>
        <dbReference type="EMBL" id="MDJ1481828.1"/>
    </source>
</evidence>
<evidence type="ECO:0000256" key="6">
    <source>
        <dbReference type="SAM" id="Phobius"/>
    </source>
</evidence>
<dbReference type="InterPro" id="IPR050250">
    <property type="entry name" value="Macrolide_Exporter_MacB"/>
</dbReference>
<feature type="domain" description="MacB-like periplasmic core" evidence="8">
    <location>
        <begin position="467"/>
        <end position="660"/>
    </location>
</feature>
<feature type="transmembrane region" description="Helical" evidence="6">
    <location>
        <begin position="21"/>
        <end position="41"/>
    </location>
</feature>
<dbReference type="Proteomes" id="UP001241110">
    <property type="component" value="Unassembled WGS sequence"/>
</dbReference>
<feature type="transmembrane region" description="Helical" evidence="6">
    <location>
        <begin position="749"/>
        <end position="774"/>
    </location>
</feature>
<evidence type="ECO:0000259" key="7">
    <source>
        <dbReference type="Pfam" id="PF02687"/>
    </source>
</evidence>
<evidence type="ECO:0000256" key="1">
    <source>
        <dbReference type="ARBA" id="ARBA00004651"/>
    </source>
</evidence>
<protein>
    <submittedName>
        <fullName evidence="9">ABC transporter permease</fullName>
    </submittedName>
</protein>
<dbReference type="AlphaFoldDB" id="A0AAE3QR07"/>
<dbReference type="PANTHER" id="PTHR30572">
    <property type="entry name" value="MEMBRANE COMPONENT OF TRANSPORTER-RELATED"/>
    <property type="match status" value="1"/>
</dbReference>
<proteinExistence type="predicted"/>
<feature type="domain" description="ABC3 transporter permease C-terminal" evidence="7">
    <location>
        <begin position="319"/>
        <end position="431"/>
    </location>
</feature>
<keyword evidence="5 6" id="KW-0472">Membrane</keyword>
<evidence type="ECO:0000256" key="3">
    <source>
        <dbReference type="ARBA" id="ARBA00022692"/>
    </source>
</evidence>
<reference evidence="9" key="1">
    <citation type="submission" date="2023-05" db="EMBL/GenBank/DDBJ databases">
        <authorList>
            <person name="Zhang X."/>
        </authorList>
    </citation>
    <scope>NUCLEOTIDE SEQUENCE</scope>
    <source>
        <strain evidence="9">YF14B1</strain>
    </source>
</reference>
<name>A0AAE3QR07_9BACT</name>
<feature type="domain" description="MacB-like periplasmic core" evidence="8">
    <location>
        <begin position="20"/>
        <end position="264"/>
    </location>
</feature>
<evidence type="ECO:0000313" key="10">
    <source>
        <dbReference type="Proteomes" id="UP001241110"/>
    </source>
</evidence>
<evidence type="ECO:0000256" key="2">
    <source>
        <dbReference type="ARBA" id="ARBA00022475"/>
    </source>
</evidence>
<dbReference type="RefSeq" id="WP_313980142.1">
    <property type="nucleotide sequence ID" value="NZ_JASJOS010000006.1"/>
</dbReference>
<dbReference type="PROSITE" id="PS51257">
    <property type="entry name" value="PROKAR_LIPOPROTEIN"/>
    <property type="match status" value="1"/>
</dbReference>
<dbReference type="EMBL" id="JASJOS010000006">
    <property type="protein sequence ID" value="MDJ1481828.1"/>
    <property type="molecule type" value="Genomic_DNA"/>
</dbReference>
<dbReference type="InterPro" id="IPR003838">
    <property type="entry name" value="ABC3_permease_C"/>
</dbReference>